<dbReference type="HOGENOM" id="CLU_1502254_0_0_6"/>
<dbReference type="InterPro" id="IPR025293">
    <property type="entry name" value="YfiR/HmsC-like"/>
</dbReference>
<dbReference type="OrthoDB" id="6292767at2"/>
<comment type="caution">
    <text evidence="1">The sequence shown here is derived from an EMBL/GenBank/DDBJ whole genome shotgun (WGS) entry which is preliminary data.</text>
</comment>
<proteinExistence type="predicted"/>
<sequence>MTQAKRQNKFITFKQLVFVFVCFFSGLSPVSTLASELPASLQVILISKILSYEASLSKKEQVSIYIIASPEIYRSFYKLKTKGYSEIKIDKLEIGAQLPDPGFDLVYVADEKLIGQAIEYATANHALLISSHSSWVKKGITLGLGATDGRPKFYLNLTTSTASGLQWDDKILSIAQTVR</sequence>
<dbReference type="EMBL" id="AAOH01000002">
    <property type="protein sequence ID" value="EAR29730.1"/>
    <property type="molecule type" value="Genomic_DNA"/>
</dbReference>
<dbReference type="eggNOG" id="ENOG50338V8">
    <property type="taxonomic scope" value="Bacteria"/>
</dbReference>
<evidence type="ECO:0000313" key="2">
    <source>
        <dbReference type="Proteomes" id="UP000006201"/>
    </source>
</evidence>
<dbReference type="Proteomes" id="UP000006201">
    <property type="component" value="Unassembled WGS sequence"/>
</dbReference>
<organism evidence="1 2">
    <name type="scientific">Pseudoalteromonas tunicata D2</name>
    <dbReference type="NCBI Taxonomy" id="87626"/>
    <lineage>
        <taxon>Bacteria</taxon>
        <taxon>Pseudomonadati</taxon>
        <taxon>Pseudomonadota</taxon>
        <taxon>Gammaproteobacteria</taxon>
        <taxon>Alteromonadales</taxon>
        <taxon>Pseudoalteromonadaceae</taxon>
        <taxon>Pseudoalteromonas</taxon>
    </lineage>
</organism>
<reference evidence="1 2" key="1">
    <citation type="submission" date="2006-02" db="EMBL/GenBank/DDBJ databases">
        <authorList>
            <person name="Moran M.A."/>
            <person name="Kjelleberg S."/>
            <person name="Egan S."/>
            <person name="Saunders N."/>
            <person name="Thomas T."/>
            <person name="Ferriera S."/>
            <person name="Johnson J."/>
            <person name="Kravitz S."/>
            <person name="Halpern A."/>
            <person name="Remington K."/>
            <person name="Beeson K."/>
            <person name="Tran B."/>
            <person name="Rogers Y.-H."/>
            <person name="Friedman R."/>
            <person name="Venter J.C."/>
        </authorList>
    </citation>
    <scope>NUCLEOTIDE SEQUENCE [LARGE SCALE GENOMIC DNA]</scope>
    <source>
        <strain evidence="1 2">D2</strain>
    </source>
</reference>
<dbReference type="Pfam" id="PF13689">
    <property type="entry name" value="DUF4154"/>
    <property type="match status" value="1"/>
</dbReference>
<protein>
    <submittedName>
        <fullName evidence="1">Uncharacterized protein</fullName>
    </submittedName>
</protein>
<keyword evidence="2" id="KW-1185">Reference proteome</keyword>
<gene>
    <name evidence="1" type="ORF">PTD2_12959</name>
</gene>
<accession>A4C6X6</accession>
<dbReference type="AlphaFoldDB" id="A4C6X6"/>
<name>A4C6X6_9GAMM</name>
<evidence type="ECO:0000313" key="1">
    <source>
        <dbReference type="EMBL" id="EAR29730.1"/>
    </source>
</evidence>